<proteinExistence type="predicted"/>
<feature type="signal peptide" evidence="1">
    <location>
        <begin position="1"/>
        <end position="17"/>
    </location>
</feature>
<gene>
    <name evidence="2" type="ORF">ACFS1K_16990</name>
</gene>
<sequence length="229" mass="25503">MRTTFLLLCGLIPLVFASFKSSKACLYAGSNIEFIQTQTKKAITTEDLNLAKYFAYKAINAIEKSRSQLADCGCEQATGLIDEGADNLKLATKATTITSSRILLKKALDYTIGGSEALEQHDSHNSRYSNDLLALNTTESIAEKKAIKKINTKELEKTIDKSLKRFKESMDQVVISVDCKEAYNYAKKVFTLCEKQLLLPNLSEGKKYYNLKTKEIAAQALRDIGDCDE</sequence>
<dbReference type="RefSeq" id="WP_251808324.1">
    <property type="nucleotide sequence ID" value="NZ_CP166679.1"/>
</dbReference>
<reference evidence="3" key="1">
    <citation type="journal article" date="2019" name="Int. J. Syst. Evol. Microbiol.">
        <title>The Global Catalogue of Microorganisms (GCM) 10K type strain sequencing project: providing services to taxonomists for standard genome sequencing and annotation.</title>
        <authorList>
            <consortium name="The Broad Institute Genomics Platform"/>
            <consortium name="The Broad Institute Genome Sequencing Center for Infectious Disease"/>
            <person name="Wu L."/>
            <person name="Ma J."/>
        </authorList>
    </citation>
    <scope>NUCLEOTIDE SEQUENCE [LARGE SCALE GENOMIC DNA]</scope>
    <source>
        <strain evidence="3">KCTC 52924</strain>
    </source>
</reference>
<feature type="chain" id="PRO_5046873750" description="DUF4142 domain-containing protein" evidence="1">
    <location>
        <begin position="18"/>
        <end position="229"/>
    </location>
</feature>
<keyword evidence="1" id="KW-0732">Signal</keyword>
<comment type="caution">
    <text evidence="2">The sequence shown here is derived from an EMBL/GenBank/DDBJ whole genome shotgun (WGS) entry which is preliminary data.</text>
</comment>
<organism evidence="2 3">
    <name type="scientific">Arenibacter antarcticus</name>
    <dbReference type="NCBI Taxonomy" id="2040469"/>
    <lineage>
        <taxon>Bacteria</taxon>
        <taxon>Pseudomonadati</taxon>
        <taxon>Bacteroidota</taxon>
        <taxon>Flavobacteriia</taxon>
        <taxon>Flavobacteriales</taxon>
        <taxon>Flavobacteriaceae</taxon>
        <taxon>Arenibacter</taxon>
    </lineage>
</organism>
<dbReference type="EMBL" id="JBHUOK010000033">
    <property type="protein sequence ID" value="MFD2791472.1"/>
    <property type="molecule type" value="Genomic_DNA"/>
</dbReference>
<accession>A0ABW5VII5</accession>
<evidence type="ECO:0000313" key="2">
    <source>
        <dbReference type="EMBL" id="MFD2791472.1"/>
    </source>
</evidence>
<keyword evidence="3" id="KW-1185">Reference proteome</keyword>
<dbReference type="Proteomes" id="UP001597532">
    <property type="component" value="Unassembled WGS sequence"/>
</dbReference>
<evidence type="ECO:0000313" key="3">
    <source>
        <dbReference type="Proteomes" id="UP001597532"/>
    </source>
</evidence>
<evidence type="ECO:0000256" key="1">
    <source>
        <dbReference type="SAM" id="SignalP"/>
    </source>
</evidence>
<evidence type="ECO:0008006" key="4">
    <source>
        <dbReference type="Google" id="ProtNLM"/>
    </source>
</evidence>
<name>A0ABW5VII5_9FLAO</name>
<protein>
    <recommendedName>
        <fullName evidence="4">DUF4142 domain-containing protein</fullName>
    </recommendedName>
</protein>